<evidence type="ECO:0000313" key="2">
    <source>
        <dbReference type="EMBL" id="UUV98830.1"/>
    </source>
</evidence>
<feature type="domain" description="PucR C-terminal helix-turn-helix" evidence="1">
    <location>
        <begin position="233"/>
        <end position="281"/>
    </location>
</feature>
<keyword evidence="3" id="KW-1185">Reference proteome</keyword>
<dbReference type="Gene3D" id="1.10.10.2840">
    <property type="entry name" value="PucR C-terminal helix-turn-helix domain"/>
    <property type="match status" value="1"/>
</dbReference>
<accession>A0ABY5NYW8</accession>
<dbReference type="Proteomes" id="UP001058273">
    <property type="component" value="Chromosome"/>
</dbReference>
<gene>
    <name evidence="2" type="primary">lrp</name>
    <name evidence="2" type="ORF">G314FT_09840</name>
</gene>
<proteinExistence type="predicted"/>
<dbReference type="EMBL" id="CP102451">
    <property type="protein sequence ID" value="UUV98830.1"/>
    <property type="molecule type" value="Genomic_DNA"/>
</dbReference>
<dbReference type="InterPro" id="IPR025736">
    <property type="entry name" value="PucR_C-HTH_dom"/>
</dbReference>
<dbReference type="InterPro" id="IPR009057">
    <property type="entry name" value="Homeodomain-like_sf"/>
</dbReference>
<organism evidence="2 3">
    <name type="scientific">Vagococcus luciliae</name>
    <dbReference type="NCBI Taxonomy" id="2920380"/>
    <lineage>
        <taxon>Bacteria</taxon>
        <taxon>Bacillati</taxon>
        <taxon>Bacillota</taxon>
        <taxon>Bacilli</taxon>
        <taxon>Lactobacillales</taxon>
        <taxon>Enterococcaceae</taxon>
        <taxon>Vagococcus</taxon>
    </lineage>
</organism>
<dbReference type="Pfam" id="PF13556">
    <property type="entry name" value="HTH_30"/>
    <property type="match status" value="1"/>
</dbReference>
<dbReference type="InterPro" id="IPR042070">
    <property type="entry name" value="PucR_C-HTH_sf"/>
</dbReference>
<name>A0ABY5NYW8_9ENTE</name>
<reference evidence="2" key="1">
    <citation type="submission" date="2022-08" db="EMBL/GenBank/DDBJ databases">
        <title>Genome sequence of Vagococcus luciliae DSM 112651.</title>
        <authorList>
            <person name="Juan G."/>
            <person name="Anja P."/>
            <person name="Rolf D."/>
            <person name="Kampfer P."/>
            <person name="Vilcinskas A."/>
        </authorList>
    </citation>
    <scope>NUCLEOTIDE SEQUENCE</scope>
    <source>
        <strain evidence="2">G314FT</strain>
    </source>
</reference>
<protein>
    <submittedName>
        <fullName evidence="2">Leucine-rich protein</fullName>
    </submittedName>
</protein>
<sequence length="286" mass="33668">MNKQLLQTLFPNGYFNSAYHNESTELIIPINNEFFYISKQDISPREETLLTELLIKQPLTKKIGGHLWYDYLFNQAEIPTSPDYYRIIQIKIRKDSVNKKSWLTHFSKLFDSIVDSFFIDETSAILIEKRTSVSYSVQDIKAMLLTLESEFLIQTTAFIGQFYQISPEFITCFKEEKIIFNKFVYNYHPNDVFIFEDVALEYLTKKAIKESPLMTKLYPSTIFDKDTILMIKTLWNEKGNITSSAKKLYTHRNTLQYKLDKFSEQTGISLKNMTELTLCYLWVLSL</sequence>
<dbReference type="RefSeq" id="WP_257702343.1">
    <property type="nucleotide sequence ID" value="NZ_CP102451.1"/>
</dbReference>
<dbReference type="SUPFAM" id="SSF46689">
    <property type="entry name" value="Homeodomain-like"/>
    <property type="match status" value="1"/>
</dbReference>
<evidence type="ECO:0000259" key="1">
    <source>
        <dbReference type="Pfam" id="PF13556"/>
    </source>
</evidence>
<reference evidence="2" key="2">
    <citation type="submission" date="2022-08" db="EMBL/GenBank/DDBJ databases">
        <authorList>
            <person name="Poehlein A."/>
            <person name="Guzman J."/>
            <person name="Daniel R."/>
            <person name="Vilcinskas A."/>
        </authorList>
    </citation>
    <scope>NUCLEOTIDE SEQUENCE</scope>
    <source>
        <strain evidence="2">G314FT</strain>
    </source>
</reference>
<evidence type="ECO:0000313" key="3">
    <source>
        <dbReference type="Proteomes" id="UP001058273"/>
    </source>
</evidence>